<protein>
    <submittedName>
        <fullName evidence="1">Uncharacterized protein</fullName>
    </submittedName>
</protein>
<name>A0A6J7WFY4_9CAUD</name>
<sequence>MKLYTAKITFDFVVVAKNNHDAFLVALANMREAFSDLDRHDVDIDVEKGVHAYKWDDECIPYGGDGNTQTAEYKKEQL</sequence>
<organism evidence="1">
    <name type="scientific">uncultured Caudovirales phage</name>
    <dbReference type="NCBI Taxonomy" id="2100421"/>
    <lineage>
        <taxon>Viruses</taxon>
        <taxon>Duplodnaviria</taxon>
        <taxon>Heunggongvirae</taxon>
        <taxon>Uroviricota</taxon>
        <taxon>Caudoviricetes</taxon>
        <taxon>Peduoviridae</taxon>
        <taxon>Maltschvirus</taxon>
        <taxon>Maltschvirus maltsch</taxon>
    </lineage>
</organism>
<proteinExistence type="predicted"/>
<dbReference type="EMBL" id="LR798226">
    <property type="protein sequence ID" value="CAB5207138.1"/>
    <property type="molecule type" value="Genomic_DNA"/>
</dbReference>
<evidence type="ECO:0000313" key="1">
    <source>
        <dbReference type="EMBL" id="CAB5207138.1"/>
    </source>
</evidence>
<gene>
    <name evidence="1" type="ORF">UFOVP183_34</name>
</gene>
<reference evidence="1" key="1">
    <citation type="submission" date="2020-05" db="EMBL/GenBank/DDBJ databases">
        <authorList>
            <person name="Chiriac C."/>
            <person name="Salcher M."/>
            <person name="Ghai R."/>
            <person name="Kavagutti S V."/>
        </authorList>
    </citation>
    <scope>NUCLEOTIDE SEQUENCE</scope>
</reference>
<accession>A0A6J7WFY4</accession>